<dbReference type="InterPro" id="IPR029044">
    <property type="entry name" value="Nucleotide-diphossugar_trans"/>
</dbReference>
<dbReference type="PATRIC" id="fig|13035.3.peg.318"/>
<evidence type="ECO:0000256" key="3">
    <source>
        <dbReference type="ARBA" id="ARBA00022679"/>
    </source>
</evidence>
<dbReference type="eggNOG" id="COG1215">
    <property type="taxonomic scope" value="Bacteria"/>
</dbReference>
<keyword evidence="4" id="KW-0812">Transmembrane</keyword>
<dbReference type="InterPro" id="IPR001173">
    <property type="entry name" value="Glyco_trans_2-like"/>
</dbReference>
<dbReference type="HOGENOM" id="CLU_025996_19_0_3"/>
<evidence type="ECO:0000256" key="1">
    <source>
        <dbReference type="ARBA" id="ARBA00006739"/>
    </source>
</evidence>
<keyword evidence="4" id="KW-0472">Membrane</keyword>
<keyword evidence="2" id="KW-0328">Glycosyltransferase</keyword>
<dbReference type="STRING" id="13035.Dacsa_0274"/>
<evidence type="ECO:0000259" key="5">
    <source>
        <dbReference type="Pfam" id="PF00535"/>
    </source>
</evidence>
<sequence>MTNPTNNPTVTIAIPAYNEANDIEAVILSFLHQQYPDLEEILIADGGSTDGSQNIVKQIAENNPQVKLIYNPNKTQSYALNLMLEKAKGDIFLRADAHSEYANDYIEKCVKNLINTQALNVGGSQRFIAKNNFQSGVALASKSYLGNGNARYRDSQYTGYADTVYLGCFWRETLVKMRGYDVEATPNEDAELNLRLLKKQEQAVYINSDIRAWYTPRSTPKALWIQYFKYGRARFLTSSKHPNKAPIRTKIPFLFSILLLSIFLIISISSNILYGLILILLIAIIFLIESMRVTLKYKEKFNQEIWRGKQTEKPNLFNRIWNCWLALIIMPIAYVSGNCYQFFRNKVLKKQGW</sequence>
<accession>K9YQ78</accession>
<keyword evidence="4" id="KW-1133">Transmembrane helix</keyword>
<dbReference type="EMBL" id="CP003944">
    <property type="protein sequence ID" value="AFZ49081.1"/>
    <property type="molecule type" value="Genomic_DNA"/>
</dbReference>
<feature type="transmembrane region" description="Helical" evidence="4">
    <location>
        <begin position="274"/>
        <end position="295"/>
    </location>
</feature>
<dbReference type="Gene3D" id="3.90.550.10">
    <property type="entry name" value="Spore Coat Polysaccharide Biosynthesis Protein SpsA, Chain A"/>
    <property type="match status" value="1"/>
</dbReference>
<evidence type="ECO:0000313" key="7">
    <source>
        <dbReference type="Proteomes" id="UP000010482"/>
    </source>
</evidence>
<gene>
    <name evidence="6" type="ORF">Dacsa_0274</name>
</gene>
<dbReference type="PANTHER" id="PTHR43630">
    <property type="entry name" value="POLY-BETA-1,6-N-ACETYL-D-GLUCOSAMINE SYNTHASE"/>
    <property type="match status" value="1"/>
</dbReference>
<feature type="transmembrane region" description="Helical" evidence="4">
    <location>
        <begin position="316"/>
        <end position="335"/>
    </location>
</feature>
<evidence type="ECO:0000313" key="6">
    <source>
        <dbReference type="EMBL" id="AFZ49081.1"/>
    </source>
</evidence>
<dbReference type="AlphaFoldDB" id="K9YQ78"/>
<evidence type="ECO:0000256" key="2">
    <source>
        <dbReference type="ARBA" id="ARBA00022676"/>
    </source>
</evidence>
<organism evidence="6 7">
    <name type="scientific">Dactylococcopsis salina (strain PCC 8305)</name>
    <name type="common">Myxobactron salinum</name>
    <dbReference type="NCBI Taxonomy" id="13035"/>
    <lineage>
        <taxon>Bacteria</taxon>
        <taxon>Bacillati</taxon>
        <taxon>Cyanobacteriota</taxon>
        <taxon>Cyanophyceae</taxon>
        <taxon>Nodosilineales</taxon>
        <taxon>Cymatolegaceae</taxon>
        <taxon>Dactylococcopsis</taxon>
    </lineage>
</organism>
<dbReference type="PANTHER" id="PTHR43630:SF1">
    <property type="entry name" value="POLY-BETA-1,6-N-ACETYL-D-GLUCOSAMINE SYNTHASE"/>
    <property type="match status" value="1"/>
</dbReference>
<comment type="similarity">
    <text evidence="1">Belongs to the glycosyltransferase 2 family.</text>
</comment>
<keyword evidence="7" id="KW-1185">Reference proteome</keyword>
<dbReference type="RefSeq" id="WP_015228094.1">
    <property type="nucleotide sequence ID" value="NC_019780.1"/>
</dbReference>
<dbReference type="Pfam" id="PF00535">
    <property type="entry name" value="Glycos_transf_2"/>
    <property type="match status" value="1"/>
</dbReference>
<evidence type="ECO:0000256" key="4">
    <source>
        <dbReference type="SAM" id="Phobius"/>
    </source>
</evidence>
<dbReference type="CDD" id="cd02525">
    <property type="entry name" value="Succinoglycan_BP_ExoA"/>
    <property type="match status" value="1"/>
</dbReference>
<feature type="transmembrane region" description="Helical" evidence="4">
    <location>
        <begin position="251"/>
        <end position="268"/>
    </location>
</feature>
<keyword evidence="3 6" id="KW-0808">Transferase</keyword>
<dbReference type="SUPFAM" id="SSF53448">
    <property type="entry name" value="Nucleotide-diphospho-sugar transferases"/>
    <property type="match status" value="1"/>
</dbReference>
<dbReference type="KEGG" id="dsl:Dacsa_0274"/>
<dbReference type="Proteomes" id="UP000010482">
    <property type="component" value="Chromosome"/>
</dbReference>
<dbReference type="GO" id="GO:0016757">
    <property type="term" value="F:glycosyltransferase activity"/>
    <property type="evidence" value="ECO:0007669"/>
    <property type="project" value="UniProtKB-KW"/>
</dbReference>
<protein>
    <submittedName>
        <fullName evidence="6">Glycosyl transferase</fullName>
    </submittedName>
</protein>
<dbReference type="OrthoDB" id="9806525at2"/>
<reference evidence="6" key="1">
    <citation type="submission" date="2012-04" db="EMBL/GenBank/DDBJ databases">
        <title>Finished genome of Dactylococcopsis salina PCC 8305.</title>
        <authorList>
            <consortium name="US DOE Joint Genome Institute"/>
            <person name="Gugger M."/>
            <person name="Coursin T."/>
            <person name="Rippka R."/>
            <person name="Tandeau De Marsac N."/>
            <person name="Huntemann M."/>
            <person name="Wei C.-L."/>
            <person name="Han J."/>
            <person name="Detter J.C."/>
            <person name="Han C."/>
            <person name="Tapia R."/>
            <person name="Daligault H."/>
            <person name="Chen A."/>
            <person name="Krypides N."/>
            <person name="Mavromatis K."/>
            <person name="Markowitz V."/>
            <person name="Szeto E."/>
            <person name="Ivanova N."/>
            <person name="Ovchinnikova G."/>
            <person name="Pagani I."/>
            <person name="Pati A."/>
            <person name="Goodwin L."/>
            <person name="Peters L."/>
            <person name="Pitluck S."/>
            <person name="Woyke T."/>
            <person name="Kerfeld C."/>
        </authorList>
    </citation>
    <scope>NUCLEOTIDE SEQUENCE [LARGE SCALE GENOMIC DNA]</scope>
    <source>
        <strain evidence="6">PCC 8305</strain>
    </source>
</reference>
<feature type="domain" description="Glycosyltransferase 2-like" evidence="5">
    <location>
        <begin position="11"/>
        <end position="141"/>
    </location>
</feature>
<proteinExistence type="inferred from homology"/>
<name>K9YQ78_DACS8</name>